<sequence>MGDLFARWRGMVARHSRRAVDAYVRELPDFHLMSTDARSRAELLDFAFFLRERTVALAAEDRPFGEDDLDVVVAVGRERGAAGVSPVAQRRVLALHTSLTLREVHEAATPVDVIEVMRALRWLPDQGAVAQAAYTRGYLRGQEALRPVVDRVRSLAQLLLAGDAFADDVAAGLAMPRHEHVVVAVARMPGPVPDPAGRADLLTDLLAHHWLPVCWEEPGEFVALVGADEPARAEERTREVVRDFVHRVGVPCAVGAARGAAAGPAAALEEARQVGLVAPPDHRADAVRYRADLFAELGAAAVPPVDRWLGETARRLADGPDLIATLDAFYRNDLHRARTAAALAVHPRTLDYRLHRVHRLTGLDPVSARGVLVLSTAVTRALAGAYT</sequence>
<feature type="domain" description="PucR C-terminal helix-turn-helix" evidence="1">
    <location>
        <begin position="322"/>
        <end position="378"/>
    </location>
</feature>
<comment type="caution">
    <text evidence="2">The sequence shown here is derived from an EMBL/GenBank/DDBJ whole genome shotgun (WGS) entry which is preliminary data.</text>
</comment>
<dbReference type="Pfam" id="PF13556">
    <property type="entry name" value="HTH_30"/>
    <property type="match status" value="1"/>
</dbReference>
<dbReference type="PANTHER" id="PTHR33744">
    <property type="entry name" value="CARBOHYDRATE DIACID REGULATOR"/>
    <property type="match status" value="1"/>
</dbReference>
<dbReference type="RefSeq" id="WP_380638838.1">
    <property type="nucleotide sequence ID" value="NZ_JBHSQO010000030.1"/>
</dbReference>
<gene>
    <name evidence="2" type="ORF">ACFP3R_24950</name>
</gene>
<dbReference type="InterPro" id="IPR042070">
    <property type="entry name" value="PucR_C-HTH_sf"/>
</dbReference>
<dbReference type="InterPro" id="IPR025736">
    <property type="entry name" value="PucR_C-HTH_dom"/>
</dbReference>
<dbReference type="InterPro" id="IPR051448">
    <property type="entry name" value="CdaR-like_regulators"/>
</dbReference>
<evidence type="ECO:0000259" key="1">
    <source>
        <dbReference type="Pfam" id="PF13556"/>
    </source>
</evidence>
<organism evidence="2 3">
    <name type="scientific">Saccharothrix lopnurensis</name>
    <dbReference type="NCBI Taxonomy" id="1670621"/>
    <lineage>
        <taxon>Bacteria</taxon>
        <taxon>Bacillati</taxon>
        <taxon>Actinomycetota</taxon>
        <taxon>Actinomycetes</taxon>
        <taxon>Pseudonocardiales</taxon>
        <taxon>Pseudonocardiaceae</taxon>
        <taxon>Saccharothrix</taxon>
    </lineage>
</organism>
<dbReference type="EMBL" id="JBHSQO010000030">
    <property type="protein sequence ID" value="MFC6092535.1"/>
    <property type="molecule type" value="Genomic_DNA"/>
</dbReference>
<evidence type="ECO:0000313" key="3">
    <source>
        <dbReference type="Proteomes" id="UP001596220"/>
    </source>
</evidence>
<keyword evidence="3" id="KW-1185">Reference proteome</keyword>
<dbReference type="Gene3D" id="1.10.10.2840">
    <property type="entry name" value="PucR C-terminal helix-turn-helix domain"/>
    <property type="match status" value="1"/>
</dbReference>
<accession>A0ABW1PAW8</accession>
<name>A0ABW1PAW8_9PSEU</name>
<proteinExistence type="predicted"/>
<evidence type="ECO:0000313" key="2">
    <source>
        <dbReference type="EMBL" id="MFC6092535.1"/>
    </source>
</evidence>
<protein>
    <submittedName>
        <fullName evidence="2">Helix-turn-helix domain-containing protein</fullName>
    </submittedName>
</protein>
<dbReference type="Proteomes" id="UP001596220">
    <property type="component" value="Unassembled WGS sequence"/>
</dbReference>
<reference evidence="3" key="1">
    <citation type="journal article" date="2019" name="Int. J. Syst. Evol. Microbiol.">
        <title>The Global Catalogue of Microorganisms (GCM) 10K type strain sequencing project: providing services to taxonomists for standard genome sequencing and annotation.</title>
        <authorList>
            <consortium name="The Broad Institute Genomics Platform"/>
            <consortium name="The Broad Institute Genome Sequencing Center for Infectious Disease"/>
            <person name="Wu L."/>
            <person name="Ma J."/>
        </authorList>
    </citation>
    <scope>NUCLEOTIDE SEQUENCE [LARGE SCALE GENOMIC DNA]</scope>
    <source>
        <strain evidence="3">CGMCC 4.7246</strain>
    </source>
</reference>